<sequence length="436" mass="45606">MASTPAAVRLALRRGRSTAGHLEDDVRLPDDAESAPAKISPPPAAAATAGPRRVLYLILALALGLAALTATSTTGMLLRSAKEADSGRSAAALQRPTPGAPQPPPALPLGEKERTSDLFSAPLDHVQTGPANRGGLDLESAWSIAGRGRGARLPARRRPQQLNSEANLINMGSVSMDSLRLGEDEGGGRRPRRAPPPGKPSRGKAEAAAAAAAAAPPPPPPQLTPAPPAAAGAADALGAANQSSAASARPAGGAARGEARRGARPRREARRGGAADATPPPRGAEALANGSLAAGAAPAGLEPLLQWQDGKGNQSALRVHTQLHTKRISLPEAFQNRKLILHVHDRCLVEEYAKRVRELLGLRSVPRFALATKNGHPKAGLLGEKREMGNCFDKYGEEGLLHISLMMDEEEQVEEEHHTPLVPPKKKREPRPKSKL</sequence>
<keyword evidence="2" id="KW-1133">Transmembrane helix</keyword>
<proteinExistence type="predicted"/>
<feature type="transmembrane region" description="Helical" evidence="2">
    <location>
        <begin position="54"/>
        <end position="78"/>
    </location>
</feature>
<protein>
    <recommendedName>
        <fullName evidence="5">Ubiquitinyl hydrolase 1</fullName>
    </recommendedName>
</protein>
<feature type="compositionally biased region" description="Polar residues" evidence="1">
    <location>
        <begin position="163"/>
        <end position="176"/>
    </location>
</feature>
<comment type="caution">
    <text evidence="3">The sequence shown here is derived from an EMBL/GenBank/DDBJ whole genome shotgun (WGS) entry which is preliminary data.</text>
</comment>
<keyword evidence="2" id="KW-0812">Transmembrane</keyword>
<reference evidence="3 4" key="1">
    <citation type="journal article" date="2024" name="Science">
        <title>Giant polyketide synthase enzymes in the biosynthesis of giant marine polyether toxins.</title>
        <authorList>
            <person name="Fallon T.R."/>
            <person name="Shende V.V."/>
            <person name="Wierzbicki I.H."/>
            <person name="Pendleton A.L."/>
            <person name="Watervoot N.F."/>
            <person name="Auber R.P."/>
            <person name="Gonzalez D.J."/>
            <person name="Wisecaver J.H."/>
            <person name="Moore B.S."/>
        </authorList>
    </citation>
    <scope>NUCLEOTIDE SEQUENCE [LARGE SCALE GENOMIC DNA]</scope>
    <source>
        <strain evidence="3 4">12B1</strain>
    </source>
</reference>
<feature type="region of interest" description="Disordered" evidence="1">
    <location>
        <begin position="12"/>
        <end position="46"/>
    </location>
</feature>
<dbReference type="AlphaFoldDB" id="A0AB34JG91"/>
<feature type="compositionally biased region" description="Basic residues" evidence="1">
    <location>
        <begin position="424"/>
        <end position="436"/>
    </location>
</feature>
<evidence type="ECO:0008006" key="5">
    <source>
        <dbReference type="Google" id="ProtNLM"/>
    </source>
</evidence>
<feature type="compositionally biased region" description="Pro residues" evidence="1">
    <location>
        <begin position="98"/>
        <end position="107"/>
    </location>
</feature>
<feature type="compositionally biased region" description="Basic and acidic residues" evidence="1">
    <location>
        <begin position="21"/>
        <end position="30"/>
    </location>
</feature>
<evidence type="ECO:0000256" key="2">
    <source>
        <dbReference type="SAM" id="Phobius"/>
    </source>
</evidence>
<feature type="compositionally biased region" description="Low complexity" evidence="1">
    <location>
        <begin position="229"/>
        <end position="253"/>
    </location>
</feature>
<feature type="region of interest" description="Disordered" evidence="1">
    <location>
        <begin position="409"/>
        <end position="436"/>
    </location>
</feature>
<name>A0AB34JG91_PRYPA</name>
<feature type="region of interest" description="Disordered" evidence="1">
    <location>
        <begin position="148"/>
        <end position="286"/>
    </location>
</feature>
<keyword evidence="4" id="KW-1185">Reference proteome</keyword>
<organism evidence="3 4">
    <name type="scientific">Prymnesium parvum</name>
    <name type="common">Toxic golden alga</name>
    <dbReference type="NCBI Taxonomy" id="97485"/>
    <lineage>
        <taxon>Eukaryota</taxon>
        <taxon>Haptista</taxon>
        <taxon>Haptophyta</taxon>
        <taxon>Prymnesiophyceae</taxon>
        <taxon>Prymnesiales</taxon>
        <taxon>Prymnesiaceae</taxon>
        <taxon>Prymnesium</taxon>
    </lineage>
</organism>
<keyword evidence="2" id="KW-0472">Membrane</keyword>
<evidence type="ECO:0000313" key="4">
    <source>
        <dbReference type="Proteomes" id="UP001515480"/>
    </source>
</evidence>
<dbReference type="Proteomes" id="UP001515480">
    <property type="component" value="Unassembled WGS sequence"/>
</dbReference>
<evidence type="ECO:0000256" key="1">
    <source>
        <dbReference type="SAM" id="MobiDB-lite"/>
    </source>
</evidence>
<dbReference type="EMBL" id="JBGBPQ010000009">
    <property type="protein sequence ID" value="KAL1519802.1"/>
    <property type="molecule type" value="Genomic_DNA"/>
</dbReference>
<feature type="compositionally biased region" description="Pro residues" evidence="1">
    <location>
        <begin position="215"/>
        <end position="228"/>
    </location>
</feature>
<gene>
    <name evidence="3" type="ORF">AB1Y20_023309</name>
</gene>
<accession>A0AB34JG91</accession>
<evidence type="ECO:0000313" key="3">
    <source>
        <dbReference type="EMBL" id="KAL1519802.1"/>
    </source>
</evidence>
<feature type="region of interest" description="Disordered" evidence="1">
    <location>
        <begin position="87"/>
        <end position="112"/>
    </location>
</feature>